<dbReference type="AlphaFoldDB" id="A0A556PGA9"/>
<evidence type="ECO:0000259" key="6">
    <source>
        <dbReference type="Pfam" id="PF12698"/>
    </source>
</evidence>
<feature type="transmembrane region" description="Helical" evidence="5">
    <location>
        <begin position="21"/>
        <end position="37"/>
    </location>
</feature>
<keyword evidence="8" id="KW-1185">Reference proteome</keyword>
<evidence type="ECO:0000256" key="4">
    <source>
        <dbReference type="ARBA" id="ARBA00023136"/>
    </source>
</evidence>
<dbReference type="EMBL" id="VMHE01000017">
    <property type="protein sequence ID" value="TSJ63404.1"/>
    <property type="molecule type" value="Genomic_DNA"/>
</dbReference>
<dbReference type="Proteomes" id="UP000316425">
    <property type="component" value="Unassembled WGS sequence"/>
</dbReference>
<accession>A0A556PGA9</accession>
<gene>
    <name evidence="7" type="ORF">FPQ13_09380</name>
</gene>
<evidence type="ECO:0000256" key="5">
    <source>
        <dbReference type="SAM" id="Phobius"/>
    </source>
</evidence>
<organism evidence="7 8">
    <name type="scientific">Allobacillus salarius</name>
    <dbReference type="NCBI Taxonomy" id="1955272"/>
    <lineage>
        <taxon>Bacteria</taxon>
        <taxon>Bacillati</taxon>
        <taxon>Bacillota</taxon>
        <taxon>Bacilli</taxon>
        <taxon>Bacillales</taxon>
        <taxon>Bacillaceae</taxon>
        <taxon>Allobacillus</taxon>
    </lineage>
</organism>
<evidence type="ECO:0000256" key="2">
    <source>
        <dbReference type="ARBA" id="ARBA00022692"/>
    </source>
</evidence>
<evidence type="ECO:0000313" key="8">
    <source>
        <dbReference type="Proteomes" id="UP000316425"/>
    </source>
</evidence>
<comment type="subcellular location">
    <subcellularLocation>
        <location evidence="1">Membrane</location>
        <topology evidence="1">Multi-pass membrane protein</topology>
    </subcellularLocation>
</comment>
<feature type="transmembrane region" description="Helical" evidence="5">
    <location>
        <begin position="121"/>
        <end position="146"/>
    </location>
</feature>
<evidence type="ECO:0000256" key="1">
    <source>
        <dbReference type="ARBA" id="ARBA00004141"/>
    </source>
</evidence>
<evidence type="ECO:0000256" key="3">
    <source>
        <dbReference type="ARBA" id="ARBA00022989"/>
    </source>
</evidence>
<feature type="transmembrane region" description="Helical" evidence="5">
    <location>
        <begin position="201"/>
        <end position="223"/>
    </location>
</feature>
<dbReference type="GO" id="GO:0140359">
    <property type="term" value="F:ABC-type transporter activity"/>
    <property type="evidence" value="ECO:0007669"/>
    <property type="project" value="InterPro"/>
</dbReference>
<dbReference type="Pfam" id="PF12698">
    <property type="entry name" value="ABC2_membrane_3"/>
    <property type="match status" value="1"/>
</dbReference>
<keyword evidence="4 5" id="KW-0472">Membrane</keyword>
<feature type="transmembrane region" description="Helical" evidence="5">
    <location>
        <begin position="153"/>
        <end position="170"/>
    </location>
</feature>
<feature type="transmembrane region" description="Helical" evidence="5">
    <location>
        <begin position="92"/>
        <end position="115"/>
    </location>
</feature>
<protein>
    <submittedName>
        <fullName evidence="7">ABC transporter permease</fullName>
    </submittedName>
</protein>
<feature type="domain" description="ABC-2 type transporter transmembrane" evidence="6">
    <location>
        <begin position="53"/>
        <end position="221"/>
    </location>
</feature>
<dbReference type="OrthoDB" id="3182222at2"/>
<dbReference type="InterPro" id="IPR013525">
    <property type="entry name" value="ABC2_TM"/>
</dbReference>
<sequence length="230" mass="25513">MNTQRIGAIFEKDLKEFRKNMMLLMMPVIPIFLAIMYSRMGEGELPVFLLYLIVGATYSAVTTSGMMTMMAEENEKKTLRGLIQSPASLADILIGKSLVVGLFTFISLVISLAILGNDEFLAFQPIVGLILLFLFFLLLGIGIGLFTKSVANTSAYIMPVMFLFGFTPMIEFLNLGEDSIAIKIADYFPIMQMIDMHETNSWTAIGIVAIWVIAAAIFTFICLKKVSTDN</sequence>
<comment type="caution">
    <text evidence="7">The sequence shown here is derived from an EMBL/GenBank/DDBJ whole genome shotgun (WGS) entry which is preliminary data.</text>
</comment>
<name>A0A556PGA9_9BACI</name>
<dbReference type="GO" id="GO:0016020">
    <property type="term" value="C:membrane"/>
    <property type="evidence" value="ECO:0007669"/>
    <property type="project" value="UniProtKB-SubCell"/>
</dbReference>
<keyword evidence="3 5" id="KW-1133">Transmembrane helix</keyword>
<feature type="transmembrane region" description="Helical" evidence="5">
    <location>
        <begin position="49"/>
        <end position="71"/>
    </location>
</feature>
<proteinExistence type="predicted"/>
<dbReference type="RefSeq" id="WP_144089084.1">
    <property type="nucleotide sequence ID" value="NZ_VMHE01000017.1"/>
</dbReference>
<evidence type="ECO:0000313" key="7">
    <source>
        <dbReference type="EMBL" id="TSJ63404.1"/>
    </source>
</evidence>
<reference evidence="7 8" key="1">
    <citation type="submission" date="2019-07" db="EMBL/GenBank/DDBJ databases">
        <title>Allobacillus sp. nov. SKP isolated from shrimp paste of Euphausiacea.</title>
        <authorList>
            <person name="Kanchanasin P."/>
            <person name="Tanasupawat S."/>
            <person name="Shi W."/>
            <person name="Wu L."/>
            <person name="Ma J."/>
        </authorList>
    </citation>
    <scope>NUCLEOTIDE SEQUENCE [LARGE SCALE GENOMIC DNA]</scope>
    <source>
        <strain evidence="7 8">SKP4-8</strain>
    </source>
</reference>
<keyword evidence="2 5" id="KW-0812">Transmembrane</keyword>